<accession>A0A5C5YXY2</accession>
<dbReference type="EMBL" id="SJPJ01000001">
    <property type="protein sequence ID" value="TWT79427.1"/>
    <property type="molecule type" value="Genomic_DNA"/>
</dbReference>
<reference evidence="2 3" key="1">
    <citation type="submission" date="2019-02" db="EMBL/GenBank/DDBJ databases">
        <title>Deep-cultivation of Planctomycetes and their phenomic and genomic characterization uncovers novel biology.</title>
        <authorList>
            <person name="Wiegand S."/>
            <person name="Jogler M."/>
            <person name="Boedeker C."/>
            <person name="Pinto D."/>
            <person name="Vollmers J."/>
            <person name="Rivas-Marin E."/>
            <person name="Kohn T."/>
            <person name="Peeters S.H."/>
            <person name="Heuer A."/>
            <person name="Rast P."/>
            <person name="Oberbeckmann S."/>
            <person name="Bunk B."/>
            <person name="Jeske O."/>
            <person name="Meyerdierks A."/>
            <person name="Storesund J.E."/>
            <person name="Kallscheuer N."/>
            <person name="Luecker S."/>
            <person name="Lage O.M."/>
            <person name="Pohl T."/>
            <person name="Merkel B.J."/>
            <person name="Hornburger P."/>
            <person name="Mueller R.-W."/>
            <person name="Bruemmer F."/>
            <person name="Labrenz M."/>
            <person name="Spormann A.M."/>
            <person name="Op Den Camp H."/>
            <person name="Overmann J."/>
            <person name="Amann R."/>
            <person name="Jetten M.S.M."/>
            <person name="Mascher T."/>
            <person name="Medema M.H."/>
            <person name="Devos D.P."/>
            <person name="Kaster A.-K."/>
            <person name="Ovreas L."/>
            <person name="Rohde M."/>
            <person name="Galperin M.Y."/>
            <person name="Jogler C."/>
        </authorList>
    </citation>
    <scope>NUCLEOTIDE SEQUENCE [LARGE SCALE GENOMIC DNA]</scope>
    <source>
        <strain evidence="2 3">CA13</strain>
    </source>
</reference>
<evidence type="ECO:0000313" key="2">
    <source>
        <dbReference type="EMBL" id="TWT79427.1"/>
    </source>
</evidence>
<feature type="region of interest" description="Disordered" evidence="1">
    <location>
        <begin position="1"/>
        <end position="46"/>
    </location>
</feature>
<proteinExistence type="predicted"/>
<keyword evidence="3" id="KW-1185">Reference proteome</keyword>
<comment type="caution">
    <text evidence="2">The sequence shown here is derived from an EMBL/GenBank/DDBJ whole genome shotgun (WGS) entry which is preliminary data.</text>
</comment>
<evidence type="ECO:0000256" key="1">
    <source>
        <dbReference type="SAM" id="MobiDB-lite"/>
    </source>
</evidence>
<dbReference type="Proteomes" id="UP000315010">
    <property type="component" value="Unassembled WGS sequence"/>
</dbReference>
<gene>
    <name evidence="2" type="ORF">CA13_08280</name>
</gene>
<organism evidence="2 3">
    <name type="scientific">Novipirellula herctigrandis</name>
    <dbReference type="NCBI Taxonomy" id="2527986"/>
    <lineage>
        <taxon>Bacteria</taxon>
        <taxon>Pseudomonadati</taxon>
        <taxon>Planctomycetota</taxon>
        <taxon>Planctomycetia</taxon>
        <taxon>Pirellulales</taxon>
        <taxon>Pirellulaceae</taxon>
        <taxon>Novipirellula</taxon>
    </lineage>
</organism>
<dbReference type="AlphaFoldDB" id="A0A5C5YXY2"/>
<name>A0A5C5YXY2_9BACT</name>
<protein>
    <submittedName>
        <fullName evidence="2">Uncharacterized protein</fullName>
    </submittedName>
</protein>
<dbReference type="RefSeq" id="WP_419193898.1">
    <property type="nucleotide sequence ID" value="NZ_SJPJ01000001.1"/>
</dbReference>
<sequence>MNNDNKPERRVRKKVNAKAPNELPGLEAQTDEPSGAKMSSMVSDAATTDPFDPAALRLNPNTAAGAIGVKRKLVTVKCGKPDKMEFCRVHPEPAYRIDTAIIEDKTNRETYLVAPALWSSLPDFISLVRLCTAVNRHGTTFLWQAKLPDPNGRPMDWHTSMLEAQELAVKSWVRVQADMNAGSYAVFEATGNLPEPEWPELSLREILELAFKTRFIDSMNHPYLQELFGAA</sequence>
<evidence type="ECO:0000313" key="3">
    <source>
        <dbReference type="Proteomes" id="UP000315010"/>
    </source>
</evidence>